<feature type="transmembrane region" description="Helical" evidence="2">
    <location>
        <begin position="381"/>
        <end position="401"/>
    </location>
</feature>
<dbReference type="Proteomes" id="UP001176961">
    <property type="component" value="Unassembled WGS sequence"/>
</dbReference>
<dbReference type="AlphaFoldDB" id="A0AA36H0K9"/>
<reference evidence="3" key="1">
    <citation type="submission" date="2023-07" db="EMBL/GenBank/DDBJ databases">
        <authorList>
            <consortium name="CYATHOMIX"/>
        </authorList>
    </citation>
    <scope>NUCLEOTIDE SEQUENCE</scope>
    <source>
        <strain evidence="3">N/A</strain>
    </source>
</reference>
<evidence type="ECO:0000256" key="1">
    <source>
        <dbReference type="SAM" id="MobiDB-lite"/>
    </source>
</evidence>
<feature type="compositionally biased region" description="Low complexity" evidence="1">
    <location>
        <begin position="63"/>
        <end position="78"/>
    </location>
</feature>
<dbReference type="EMBL" id="CATQJL010000305">
    <property type="protein sequence ID" value="CAJ0601512.1"/>
    <property type="molecule type" value="Genomic_DNA"/>
</dbReference>
<protein>
    <submittedName>
        <fullName evidence="3">Uncharacterized protein</fullName>
    </submittedName>
</protein>
<comment type="caution">
    <text evidence="3">The sequence shown here is derived from an EMBL/GenBank/DDBJ whole genome shotgun (WGS) entry which is preliminary data.</text>
</comment>
<keyword evidence="2" id="KW-0472">Membrane</keyword>
<feature type="region of interest" description="Disordered" evidence="1">
    <location>
        <begin position="1"/>
        <end position="20"/>
    </location>
</feature>
<accession>A0AA36H0K9</accession>
<feature type="region of interest" description="Disordered" evidence="1">
    <location>
        <begin position="175"/>
        <end position="207"/>
    </location>
</feature>
<feature type="region of interest" description="Disordered" evidence="1">
    <location>
        <begin position="63"/>
        <end position="85"/>
    </location>
</feature>
<proteinExistence type="predicted"/>
<keyword evidence="4" id="KW-1185">Reference proteome</keyword>
<name>A0AA36H0K9_CYLNA</name>
<keyword evidence="2" id="KW-1133">Transmembrane helix</keyword>
<evidence type="ECO:0000313" key="3">
    <source>
        <dbReference type="EMBL" id="CAJ0601512.1"/>
    </source>
</evidence>
<gene>
    <name evidence="3" type="ORF">CYNAS_LOCUS13495</name>
</gene>
<sequence>MSGQSPATPEPEDDLVQMTKEQFDLLVSQISASYSTPSLPTNTSPSTRTKEQLDQLVSQISASYSTPSPQPSTSASLPGPSATPTFTKSGLEKQFAFNSSVLSVLTPALELLKEDETKDYLRRAITLLTQRNELLTVADTDPEVFEFFDKQSKADAMQLTNPILAAFIREKKKKEEKKPIASRGSERVTGHTRNSPFGLEGRHGPPPLFLTRRPSMVKHAGSRLAVTPQGFKGARGTCALTAGAMDITPVNVERSANEKLKRCWKAVASEIAEKEQAGTALKYRWPLASQEKEEIKADHPLIHQQGTPSREGSKECSRMPAWNTGALHRTPLEEEQPLQQSEQGVTLPMLCASDDGGLPRPSLATLIPALFDWCLYYIRSYKISLCLVLLDIVLFLFFVGIA</sequence>
<keyword evidence="2" id="KW-0812">Transmembrane</keyword>
<evidence type="ECO:0000256" key="2">
    <source>
        <dbReference type="SAM" id="Phobius"/>
    </source>
</evidence>
<feature type="compositionally biased region" description="Basic and acidic residues" evidence="1">
    <location>
        <begin position="176"/>
        <end position="189"/>
    </location>
</feature>
<evidence type="ECO:0000313" key="4">
    <source>
        <dbReference type="Proteomes" id="UP001176961"/>
    </source>
</evidence>
<organism evidence="3 4">
    <name type="scientific">Cylicocyclus nassatus</name>
    <name type="common">Nematode worm</name>
    <dbReference type="NCBI Taxonomy" id="53992"/>
    <lineage>
        <taxon>Eukaryota</taxon>
        <taxon>Metazoa</taxon>
        <taxon>Ecdysozoa</taxon>
        <taxon>Nematoda</taxon>
        <taxon>Chromadorea</taxon>
        <taxon>Rhabditida</taxon>
        <taxon>Rhabditina</taxon>
        <taxon>Rhabditomorpha</taxon>
        <taxon>Strongyloidea</taxon>
        <taxon>Strongylidae</taxon>
        <taxon>Cylicocyclus</taxon>
    </lineage>
</organism>